<feature type="domain" description="Cyanovirin-N" evidence="1">
    <location>
        <begin position="110"/>
        <end position="210"/>
    </location>
</feature>
<dbReference type="EMBL" id="MNBE01000622">
    <property type="protein sequence ID" value="OKP02903.1"/>
    <property type="molecule type" value="Genomic_DNA"/>
</dbReference>
<organism evidence="2 3">
    <name type="scientific">Penicillium subrubescens</name>
    <dbReference type="NCBI Taxonomy" id="1316194"/>
    <lineage>
        <taxon>Eukaryota</taxon>
        <taxon>Fungi</taxon>
        <taxon>Dikarya</taxon>
        <taxon>Ascomycota</taxon>
        <taxon>Pezizomycotina</taxon>
        <taxon>Eurotiomycetes</taxon>
        <taxon>Eurotiomycetidae</taxon>
        <taxon>Eurotiales</taxon>
        <taxon>Aspergillaceae</taxon>
        <taxon>Penicillium</taxon>
    </lineage>
</organism>
<keyword evidence="3" id="KW-1185">Reference proteome</keyword>
<dbReference type="Proteomes" id="UP000186955">
    <property type="component" value="Unassembled WGS sequence"/>
</dbReference>
<comment type="caution">
    <text evidence="2">The sequence shown here is derived from an EMBL/GenBank/DDBJ whole genome shotgun (WGS) entry which is preliminary data.</text>
</comment>
<proteinExistence type="predicted"/>
<evidence type="ECO:0000313" key="2">
    <source>
        <dbReference type="EMBL" id="OKP02903.1"/>
    </source>
</evidence>
<accession>A0A1Q5TRP9</accession>
<reference evidence="2 3" key="1">
    <citation type="submission" date="2016-10" db="EMBL/GenBank/DDBJ databases">
        <title>Genome sequence of the ascomycete fungus Penicillium subrubescens.</title>
        <authorList>
            <person name="De Vries R.P."/>
            <person name="Peng M."/>
            <person name="Dilokpimol A."/>
            <person name="Hilden K."/>
            <person name="Makela M.R."/>
            <person name="Grigoriev I."/>
            <person name="Riley R."/>
            <person name="Granchi Z."/>
        </authorList>
    </citation>
    <scope>NUCLEOTIDE SEQUENCE [LARGE SCALE GENOMIC DNA]</scope>
    <source>
        <strain evidence="2 3">CBS 132785</strain>
    </source>
</reference>
<protein>
    <submittedName>
        <fullName evidence="2">Cyanovirin-N-like protein</fullName>
    </submittedName>
</protein>
<dbReference type="InterPro" id="IPR011058">
    <property type="entry name" value="Cyanovirin-N"/>
</dbReference>
<sequence length="285" mass="32781">MGFTPSEVGAVYISFHTLYVELRDDDHFGQVIRLNLNKYIGWHDGALKWDSSGYDEYCNIAHFRWEGEVPTMQAEMLEFPDGHPLIPLRLDRITIEDGAFNVQSEKPDLSFPNDAMLKLIDGHILTARIKNQEGDRHESSLDLDNYLGNNNSNFEWDSKGFSKLATDASFKIEDGVPILRAKLRSNGWESYERKINLAERVKNSEGKLECVHYPRHFLREAERVRMEGSVLQVEVFSDAQGPHFRTAELDLDKCLATNSWGKHALYPVFPNWRQRELTGSVSSFR</sequence>
<name>A0A1Q5TRP9_9EURO</name>
<dbReference type="AlphaFoldDB" id="A0A1Q5TRP9"/>
<dbReference type="SUPFAM" id="SSF51322">
    <property type="entry name" value="Cyanovirin-N"/>
    <property type="match status" value="2"/>
</dbReference>
<evidence type="ECO:0000313" key="3">
    <source>
        <dbReference type="Proteomes" id="UP000186955"/>
    </source>
</evidence>
<dbReference type="PANTHER" id="PTHR42076:SF1">
    <property type="entry name" value="CYANOVIRIN-N DOMAIN-CONTAINING PROTEIN"/>
    <property type="match status" value="1"/>
</dbReference>
<evidence type="ECO:0000259" key="1">
    <source>
        <dbReference type="SMART" id="SM01111"/>
    </source>
</evidence>
<gene>
    <name evidence="2" type="ORF">PENSUB_6975</name>
</gene>
<dbReference type="Pfam" id="PF08881">
    <property type="entry name" value="CVNH"/>
    <property type="match status" value="1"/>
</dbReference>
<dbReference type="PANTHER" id="PTHR42076">
    <property type="entry name" value="CYANOVIRIN-N HOMOLOG"/>
    <property type="match status" value="1"/>
</dbReference>
<dbReference type="Gene3D" id="2.30.60.10">
    <property type="entry name" value="Cyanovirin-N"/>
    <property type="match status" value="2"/>
</dbReference>
<dbReference type="SMART" id="SM01111">
    <property type="entry name" value="CVNH"/>
    <property type="match status" value="1"/>
</dbReference>
<dbReference type="STRING" id="1316194.A0A1Q5TRP9"/>
<dbReference type="InterPro" id="IPR036673">
    <property type="entry name" value="Cyanovirin-N_sf"/>
</dbReference>